<evidence type="ECO:0000313" key="2">
    <source>
        <dbReference type="Proteomes" id="UP001580346"/>
    </source>
</evidence>
<evidence type="ECO:0008006" key="3">
    <source>
        <dbReference type="Google" id="ProtNLM"/>
    </source>
</evidence>
<name>A0ABV5AVF8_9BACL</name>
<reference evidence="1 2" key="1">
    <citation type="submission" date="2024-09" db="EMBL/GenBank/DDBJ databases">
        <title>Paenibacillus zeirhizospherea sp. nov., isolated from surface of the maize (Zea mays) roots in a horticulture field, Hungary.</title>
        <authorList>
            <person name="Marton D."/>
            <person name="Farkas M."/>
            <person name="Bedics A."/>
            <person name="Toth E."/>
            <person name="Tancsics A."/>
            <person name="Boka K."/>
            <person name="Maroti G."/>
            <person name="Kriszt B."/>
            <person name="Cserhati M."/>
        </authorList>
    </citation>
    <scope>NUCLEOTIDE SEQUENCE [LARGE SCALE GENOMIC DNA]</scope>
    <source>
        <strain evidence="1 2">KCTC 33519</strain>
    </source>
</reference>
<comment type="caution">
    <text evidence="1">The sequence shown here is derived from an EMBL/GenBank/DDBJ whole genome shotgun (WGS) entry which is preliminary data.</text>
</comment>
<keyword evidence="2" id="KW-1185">Reference proteome</keyword>
<dbReference type="EMBL" id="JBHHMI010000013">
    <property type="protein sequence ID" value="MFB5268200.1"/>
    <property type="molecule type" value="Genomic_DNA"/>
</dbReference>
<proteinExistence type="predicted"/>
<protein>
    <recommendedName>
        <fullName evidence="3">MarR family transcriptional regulator</fullName>
    </recommendedName>
</protein>
<gene>
    <name evidence="1" type="ORF">ACE41H_15645</name>
</gene>
<accession>A0ABV5AVF8</accession>
<dbReference type="RefSeq" id="WP_375356357.1">
    <property type="nucleotide sequence ID" value="NZ_JBHHMI010000013.1"/>
</dbReference>
<dbReference type="Proteomes" id="UP001580346">
    <property type="component" value="Unassembled WGS sequence"/>
</dbReference>
<evidence type="ECO:0000313" key="1">
    <source>
        <dbReference type="EMBL" id="MFB5268200.1"/>
    </source>
</evidence>
<sequence>MLSDIERKLLRILNNFSLQNRRMPNISELEIKTGRWPEQIKQALAGLEQVNYITWEDKSSTQKILIIEAWERESIKPKFQQPTSSIDYWTQY</sequence>
<organism evidence="1 2">
    <name type="scientific">Paenibacillus enshidis</name>
    <dbReference type="NCBI Taxonomy" id="1458439"/>
    <lineage>
        <taxon>Bacteria</taxon>
        <taxon>Bacillati</taxon>
        <taxon>Bacillota</taxon>
        <taxon>Bacilli</taxon>
        <taxon>Bacillales</taxon>
        <taxon>Paenibacillaceae</taxon>
        <taxon>Paenibacillus</taxon>
    </lineage>
</organism>